<dbReference type="InterPro" id="IPR021314">
    <property type="entry name" value="DUF2911"/>
</dbReference>
<gene>
    <name evidence="2" type="ORF">NPE20_19925</name>
</gene>
<protein>
    <submittedName>
        <fullName evidence="2">DUF2911 domain-containing protein</fullName>
    </submittedName>
</protein>
<evidence type="ECO:0000313" key="3">
    <source>
        <dbReference type="Proteomes" id="UP001204376"/>
    </source>
</evidence>
<reference evidence="2 3" key="1">
    <citation type="submission" date="2022-07" db="EMBL/GenBank/DDBJ databases">
        <title>Mucilaginibacter sp. JC4.</title>
        <authorList>
            <person name="Le V."/>
            <person name="Ko S.-R."/>
            <person name="Ahn C.-Y."/>
            <person name="Oh H.-M."/>
        </authorList>
    </citation>
    <scope>NUCLEOTIDE SEQUENCE [LARGE SCALE GENOMIC DNA]</scope>
    <source>
        <strain evidence="2 3">JC4</strain>
    </source>
</reference>
<comment type="caution">
    <text evidence="2">The sequence shown here is derived from an EMBL/GenBank/DDBJ whole genome shotgun (WGS) entry which is preliminary data.</text>
</comment>
<dbReference type="RefSeq" id="WP_256540446.1">
    <property type="nucleotide sequence ID" value="NZ_JANHOH010000006.1"/>
</dbReference>
<proteinExistence type="predicted"/>
<dbReference type="Proteomes" id="UP001204376">
    <property type="component" value="Unassembled WGS sequence"/>
</dbReference>
<dbReference type="EMBL" id="JANHOH010000006">
    <property type="protein sequence ID" value="MCQ6960259.1"/>
    <property type="molecule type" value="Genomic_DNA"/>
</dbReference>
<dbReference type="Pfam" id="PF11138">
    <property type="entry name" value="DUF2911"/>
    <property type="match status" value="1"/>
</dbReference>
<keyword evidence="3" id="KW-1185">Reference proteome</keyword>
<name>A0ABT1T6R1_9SPHI</name>
<feature type="signal peptide" evidence="1">
    <location>
        <begin position="1"/>
        <end position="25"/>
    </location>
</feature>
<evidence type="ECO:0000313" key="2">
    <source>
        <dbReference type="EMBL" id="MCQ6960259.1"/>
    </source>
</evidence>
<sequence length="171" mass="18659">MKKTIQLKAAALFAFAMLFSVITFAQDKPVASPRDSVSGKINGATISINYGSPSVKGRKVFGELVPLDSVWRAGANEATVFTTSKDITVQGKKLPAGTYSFFVIPTATTWTVIFNNVAKQWGAYKYDKTKDALRVTVTPVKSAMNERLVYKINAKGFSLNWDKLSVPVAVK</sequence>
<keyword evidence="1" id="KW-0732">Signal</keyword>
<feature type="chain" id="PRO_5045958045" evidence="1">
    <location>
        <begin position="26"/>
        <end position="171"/>
    </location>
</feature>
<evidence type="ECO:0000256" key="1">
    <source>
        <dbReference type="SAM" id="SignalP"/>
    </source>
</evidence>
<accession>A0ABT1T6R1</accession>
<organism evidence="2 3">
    <name type="scientific">Mucilaginibacter aquariorum</name>
    <dbReference type="NCBI Taxonomy" id="2967225"/>
    <lineage>
        <taxon>Bacteria</taxon>
        <taxon>Pseudomonadati</taxon>
        <taxon>Bacteroidota</taxon>
        <taxon>Sphingobacteriia</taxon>
        <taxon>Sphingobacteriales</taxon>
        <taxon>Sphingobacteriaceae</taxon>
        <taxon>Mucilaginibacter</taxon>
    </lineage>
</organism>